<organism evidence="2 4">
    <name type="scientific">Medicago truncatula</name>
    <name type="common">Barrel medic</name>
    <name type="synonym">Medicago tribuloides</name>
    <dbReference type="NCBI Taxonomy" id="3880"/>
    <lineage>
        <taxon>Eukaryota</taxon>
        <taxon>Viridiplantae</taxon>
        <taxon>Streptophyta</taxon>
        <taxon>Embryophyta</taxon>
        <taxon>Tracheophyta</taxon>
        <taxon>Spermatophyta</taxon>
        <taxon>Magnoliopsida</taxon>
        <taxon>eudicotyledons</taxon>
        <taxon>Gunneridae</taxon>
        <taxon>Pentapetalae</taxon>
        <taxon>rosids</taxon>
        <taxon>fabids</taxon>
        <taxon>Fabales</taxon>
        <taxon>Fabaceae</taxon>
        <taxon>Papilionoideae</taxon>
        <taxon>50 kb inversion clade</taxon>
        <taxon>NPAAA clade</taxon>
        <taxon>Hologalegina</taxon>
        <taxon>IRL clade</taxon>
        <taxon>Trifolieae</taxon>
        <taxon>Medicago</taxon>
    </lineage>
</organism>
<evidence type="ECO:0000256" key="1">
    <source>
        <dbReference type="SAM" id="MobiDB-lite"/>
    </source>
</evidence>
<sequence length="83" mass="9768">MEQELIKWKEKSKEQERINQEQKQKLEQQQKRIESNESMLATLFEKLNMPLPPNFAYATPMQDQPNDVGEVSNINNDDNFGVD</sequence>
<evidence type="ECO:0000313" key="3">
    <source>
        <dbReference type="EnsemblPlants" id="AES65635"/>
    </source>
</evidence>
<dbReference type="Proteomes" id="UP000002051">
    <property type="component" value="Chromosome 2"/>
</dbReference>
<accession>G7IQB4</accession>
<dbReference type="EnsemblPlants" id="AES65635">
    <property type="protein sequence ID" value="AES65635"/>
    <property type="gene ID" value="MTR_2g044850"/>
</dbReference>
<feature type="compositionally biased region" description="Polar residues" evidence="1">
    <location>
        <begin position="72"/>
        <end position="83"/>
    </location>
</feature>
<protein>
    <submittedName>
        <fullName evidence="2 3">Uncharacterized protein</fullName>
    </submittedName>
</protein>
<proteinExistence type="predicted"/>
<keyword evidence="4" id="KW-1185">Reference proteome</keyword>
<evidence type="ECO:0000313" key="2">
    <source>
        <dbReference type="EMBL" id="AES65635.1"/>
    </source>
</evidence>
<dbReference type="PaxDb" id="3880-AES65635"/>
<reference evidence="2 4" key="2">
    <citation type="journal article" date="2014" name="BMC Genomics">
        <title>An improved genome release (version Mt4.0) for the model legume Medicago truncatula.</title>
        <authorList>
            <person name="Tang H."/>
            <person name="Krishnakumar V."/>
            <person name="Bidwell S."/>
            <person name="Rosen B."/>
            <person name="Chan A."/>
            <person name="Zhou S."/>
            <person name="Gentzbittel L."/>
            <person name="Childs K.L."/>
            <person name="Yandell M."/>
            <person name="Gundlach H."/>
            <person name="Mayer K.F."/>
            <person name="Schwartz D.C."/>
            <person name="Town C.D."/>
        </authorList>
    </citation>
    <scope>GENOME REANNOTATION</scope>
    <source>
        <strain evidence="3 4">cv. Jemalong A17</strain>
    </source>
</reference>
<dbReference type="AlphaFoldDB" id="G7IQB4"/>
<name>G7IQB4_MEDTR</name>
<reference evidence="2 4" key="1">
    <citation type="journal article" date="2011" name="Nature">
        <title>The Medicago genome provides insight into the evolution of rhizobial symbioses.</title>
        <authorList>
            <person name="Young N.D."/>
            <person name="Debelle F."/>
            <person name="Oldroyd G.E."/>
            <person name="Geurts R."/>
            <person name="Cannon S.B."/>
            <person name="Udvardi M.K."/>
            <person name="Benedito V.A."/>
            <person name="Mayer K.F."/>
            <person name="Gouzy J."/>
            <person name="Schoof H."/>
            <person name="Van de Peer Y."/>
            <person name="Proost S."/>
            <person name="Cook D.R."/>
            <person name="Meyers B.C."/>
            <person name="Spannagl M."/>
            <person name="Cheung F."/>
            <person name="De Mita S."/>
            <person name="Krishnakumar V."/>
            <person name="Gundlach H."/>
            <person name="Zhou S."/>
            <person name="Mudge J."/>
            <person name="Bharti A.K."/>
            <person name="Murray J.D."/>
            <person name="Naoumkina M.A."/>
            <person name="Rosen B."/>
            <person name="Silverstein K.A."/>
            <person name="Tang H."/>
            <person name="Rombauts S."/>
            <person name="Zhao P.X."/>
            <person name="Zhou P."/>
            <person name="Barbe V."/>
            <person name="Bardou P."/>
            <person name="Bechner M."/>
            <person name="Bellec A."/>
            <person name="Berger A."/>
            <person name="Berges H."/>
            <person name="Bidwell S."/>
            <person name="Bisseling T."/>
            <person name="Choisne N."/>
            <person name="Couloux A."/>
            <person name="Denny R."/>
            <person name="Deshpande S."/>
            <person name="Dai X."/>
            <person name="Doyle J.J."/>
            <person name="Dudez A.M."/>
            <person name="Farmer A.D."/>
            <person name="Fouteau S."/>
            <person name="Franken C."/>
            <person name="Gibelin C."/>
            <person name="Gish J."/>
            <person name="Goldstein S."/>
            <person name="Gonzalez A.J."/>
            <person name="Green P.J."/>
            <person name="Hallab A."/>
            <person name="Hartog M."/>
            <person name="Hua A."/>
            <person name="Humphray S.J."/>
            <person name="Jeong D.H."/>
            <person name="Jing Y."/>
            <person name="Jocker A."/>
            <person name="Kenton S.M."/>
            <person name="Kim D.J."/>
            <person name="Klee K."/>
            <person name="Lai H."/>
            <person name="Lang C."/>
            <person name="Lin S."/>
            <person name="Macmil S.L."/>
            <person name="Magdelenat G."/>
            <person name="Matthews L."/>
            <person name="McCorrison J."/>
            <person name="Monaghan E.L."/>
            <person name="Mun J.H."/>
            <person name="Najar F.Z."/>
            <person name="Nicholson C."/>
            <person name="Noirot C."/>
            <person name="O'Bleness M."/>
            <person name="Paule C.R."/>
            <person name="Poulain J."/>
            <person name="Prion F."/>
            <person name="Qin B."/>
            <person name="Qu C."/>
            <person name="Retzel E.F."/>
            <person name="Riddle C."/>
            <person name="Sallet E."/>
            <person name="Samain S."/>
            <person name="Samson N."/>
            <person name="Sanders I."/>
            <person name="Saurat O."/>
            <person name="Scarpelli C."/>
            <person name="Schiex T."/>
            <person name="Segurens B."/>
            <person name="Severin A.J."/>
            <person name="Sherrier D.J."/>
            <person name="Shi R."/>
            <person name="Sims S."/>
            <person name="Singer S.R."/>
            <person name="Sinharoy S."/>
            <person name="Sterck L."/>
            <person name="Viollet A."/>
            <person name="Wang B.B."/>
            <person name="Wang K."/>
            <person name="Wang M."/>
            <person name="Wang X."/>
            <person name="Warfsmann J."/>
            <person name="Weissenbach J."/>
            <person name="White D.D."/>
            <person name="White J.D."/>
            <person name="Wiley G.B."/>
            <person name="Wincker P."/>
            <person name="Xing Y."/>
            <person name="Yang L."/>
            <person name="Yao Z."/>
            <person name="Ying F."/>
            <person name="Zhai J."/>
            <person name="Zhou L."/>
            <person name="Zuber A."/>
            <person name="Denarie J."/>
            <person name="Dixon R.A."/>
            <person name="May G.D."/>
            <person name="Schwartz D.C."/>
            <person name="Rogers J."/>
            <person name="Quetier F."/>
            <person name="Town C.D."/>
            <person name="Roe B.A."/>
        </authorList>
    </citation>
    <scope>NUCLEOTIDE SEQUENCE [LARGE SCALE GENOMIC DNA]</scope>
    <source>
        <strain evidence="2">A17</strain>
        <strain evidence="3 4">cv. Jemalong A17</strain>
    </source>
</reference>
<dbReference type="EMBL" id="CM001218">
    <property type="protein sequence ID" value="AES65635.1"/>
    <property type="molecule type" value="Genomic_DNA"/>
</dbReference>
<feature type="region of interest" description="Disordered" evidence="1">
    <location>
        <begin position="60"/>
        <end position="83"/>
    </location>
</feature>
<feature type="region of interest" description="Disordered" evidence="1">
    <location>
        <begin position="1"/>
        <end position="29"/>
    </location>
</feature>
<gene>
    <name evidence="2" type="ordered locus">MTR_2g044850</name>
</gene>
<reference evidence="3" key="3">
    <citation type="submission" date="2015-04" db="UniProtKB">
        <authorList>
            <consortium name="EnsemblPlants"/>
        </authorList>
    </citation>
    <scope>IDENTIFICATION</scope>
    <source>
        <strain evidence="3">cv. Jemalong A17</strain>
    </source>
</reference>
<dbReference type="HOGENOM" id="CLU_2546114_0_0_1"/>
<evidence type="ECO:0000313" key="4">
    <source>
        <dbReference type="Proteomes" id="UP000002051"/>
    </source>
</evidence>